<dbReference type="RefSeq" id="WP_165700573.1">
    <property type="nucleotide sequence ID" value="NZ_CP036265.1"/>
</dbReference>
<gene>
    <name evidence="1" type="ORF">CA12_11170</name>
</gene>
<dbReference type="Proteomes" id="UP000318741">
    <property type="component" value="Chromosome"/>
</dbReference>
<accession>A0A517P6N6</accession>
<protein>
    <submittedName>
        <fullName evidence="1">Uncharacterized protein</fullName>
    </submittedName>
</protein>
<name>A0A517P6N6_9PLAN</name>
<dbReference type="KEGG" id="acaf:CA12_11170"/>
<reference evidence="1 2" key="1">
    <citation type="submission" date="2019-02" db="EMBL/GenBank/DDBJ databases">
        <title>Deep-cultivation of Planctomycetes and their phenomic and genomic characterization uncovers novel biology.</title>
        <authorList>
            <person name="Wiegand S."/>
            <person name="Jogler M."/>
            <person name="Boedeker C."/>
            <person name="Pinto D."/>
            <person name="Vollmers J."/>
            <person name="Rivas-Marin E."/>
            <person name="Kohn T."/>
            <person name="Peeters S.H."/>
            <person name="Heuer A."/>
            <person name="Rast P."/>
            <person name="Oberbeckmann S."/>
            <person name="Bunk B."/>
            <person name="Jeske O."/>
            <person name="Meyerdierks A."/>
            <person name="Storesund J.E."/>
            <person name="Kallscheuer N."/>
            <person name="Luecker S."/>
            <person name="Lage O.M."/>
            <person name="Pohl T."/>
            <person name="Merkel B.J."/>
            <person name="Hornburger P."/>
            <person name="Mueller R.-W."/>
            <person name="Bruemmer F."/>
            <person name="Labrenz M."/>
            <person name="Spormann A.M."/>
            <person name="Op den Camp H."/>
            <person name="Overmann J."/>
            <person name="Amann R."/>
            <person name="Jetten M.S.M."/>
            <person name="Mascher T."/>
            <person name="Medema M.H."/>
            <person name="Devos D.P."/>
            <person name="Kaster A.-K."/>
            <person name="Ovreas L."/>
            <person name="Rohde M."/>
            <person name="Galperin M.Y."/>
            <person name="Jogler C."/>
        </authorList>
    </citation>
    <scope>NUCLEOTIDE SEQUENCE [LARGE SCALE GENOMIC DNA]</scope>
    <source>
        <strain evidence="1 2">CA12</strain>
    </source>
</reference>
<dbReference type="EMBL" id="CP036265">
    <property type="protein sequence ID" value="QDT15037.1"/>
    <property type="molecule type" value="Genomic_DNA"/>
</dbReference>
<organism evidence="1 2">
    <name type="scientific">Alienimonas californiensis</name>
    <dbReference type="NCBI Taxonomy" id="2527989"/>
    <lineage>
        <taxon>Bacteria</taxon>
        <taxon>Pseudomonadati</taxon>
        <taxon>Planctomycetota</taxon>
        <taxon>Planctomycetia</taxon>
        <taxon>Planctomycetales</taxon>
        <taxon>Planctomycetaceae</taxon>
        <taxon>Alienimonas</taxon>
    </lineage>
</organism>
<dbReference type="AlphaFoldDB" id="A0A517P6N6"/>
<sequence>MATFASYWLLKTKELEQSWAVARAVARELRPAEATARAAAEDGAMEAGTA</sequence>
<evidence type="ECO:0000313" key="2">
    <source>
        <dbReference type="Proteomes" id="UP000318741"/>
    </source>
</evidence>
<keyword evidence="2" id="KW-1185">Reference proteome</keyword>
<proteinExistence type="predicted"/>
<evidence type="ECO:0000313" key="1">
    <source>
        <dbReference type="EMBL" id="QDT15037.1"/>
    </source>
</evidence>